<evidence type="ECO:0000256" key="8">
    <source>
        <dbReference type="ARBA" id="ARBA00022840"/>
    </source>
</evidence>
<reference evidence="15 16" key="1">
    <citation type="journal article" date="2016" name="Genome Biol. Evol.">
        <title>Gene Family Evolution Reflects Adaptation to Soil Environmental Stressors in the Genome of the Collembolan Orchesella cincta.</title>
        <authorList>
            <person name="Faddeeva-Vakhrusheva A."/>
            <person name="Derks M.F."/>
            <person name="Anvar S.Y."/>
            <person name="Agamennone V."/>
            <person name="Suring W."/>
            <person name="Smit S."/>
            <person name="van Straalen N.M."/>
            <person name="Roelofs D."/>
        </authorList>
    </citation>
    <scope>NUCLEOTIDE SEQUENCE [LARGE SCALE GENOMIC DNA]</scope>
    <source>
        <tissue evidence="15">Mixed pool</tissue>
    </source>
</reference>
<dbReference type="CDD" id="cd13117">
    <property type="entry name" value="POLO_box_2"/>
    <property type="match status" value="1"/>
</dbReference>
<evidence type="ECO:0000256" key="9">
    <source>
        <dbReference type="ARBA" id="ARBA00047802"/>
    </source>
</evidence>
<dbReference type="InterPro" id="IPR033695">
    <property type="entry name" value="POLO_box_2"/>
</dbReference>
<dbReference type="Proteomes" id="UP000094527">
    <property type="component" value="Unassembled WGS sequence"/>
</dbReference>
<accession>A0A1D2N6N6</accession>
<dbReference type="EC" id="2.7.11.21" evidence="12"/>
<dbReference type="InterPro" id="IPR036947">
    <property type="entry name" value="POLO_box_dom_sf"/>
</dbReference>
<evidence type="ECO:0000256" key="4">
    <source>
        <dbReference type="ARBA" id="ARBA00022679"/>
    </source>
</evidence>
<dbReference type="GO" id="GO:0005737">
    <property type="term" value="C:cytoplasm"/>
    <property type="evidence" value="ECO:0007669"/>
    <property type="project" value="UniProtKB-SubCell"/>
</dbReference>
<feature type="domain" description="POLO box" evidence="14">
    <location>
        <begin position="546"/>
        <end position="628"/>
    </location>
</feature>
<dbReference type="InterPro" id="IPR000959">
    <property type="entry name" value="POLO_box_dom"/>
</dbReference>
<keyword evidence="4 12" id="KW-0808">Transferase</keyword>
<dbReference type="OMA" id="GVIQANF"/>
<dbReference type="Gene3D" id="3.30.200.20">
    <property type="entry name" value="Phosphorylase Kinase, domain 1"/>
    <property type="match status" value="1"/>
</dbReference>
<dbReference type="FunFam" id="3.30.1120.30:FF:000001">
    <property type="entry name" value="Serine/threonine-protein kinase PLK"/>
    <property type="match status" value="1"/>
</dbReference>
<evidence type="ECO:0000313" key="15">
    <source>
        <dbReference type="EMBL" id="ODN00636.1"/>
    </source>
</evidence>
<dbReference type="PROSITE" id="PS00107">
    <property type="entry name" value="PROTEIN_KINASE_ATP"/>
    <property type="match status" value="1"/>
</dbReference>
<dbReference type="OrthoDB" id="408964at2759"/>
<dbReference type="InterPro" id="IPR017441">
    <property type="entry name" value="Protein_kinase_ATP_BS"/>
</dbReference>
<evidence type="ECO:0000256" key="1">
    <source>
        <dbReference type="ARBA" id="ARBA00004496"/>
    </source>
</evidence>
<dbReference type="Pfam" id="PF00659">
    <property type="entry name" value="POLO_box"/>
    <property type="match status" value="2"/>
</dbReference>
<dbReference type="Gene3D" id="1.10.510.10">
    <property type="entry name" value="Transferase(Phosphotransferase) domain 1"/>
    <property type="match status" value="1"/>
</dbReference>
<name>A0A1D2N6N6_ORCCI</name>
<comment type="subcellular location">
    <subcellularLocation>
        <location evidence="1">Cytoplasm</location>
    </subcellularLocation>
</comment>
<proteinExistence type="inferred from homology"/>
<dbReference type="Pfam" id="PF00069">
    <property type="entry name" value="Pkinase"/>
    <property type="match status" value="1"/>
</dbReference>
<dbReference type="GO" id="GO:0106310">
    <property type="term" value="F:protein serine kinase activity"/>
    <property type="evidence" value="ECO:0007669"/>
    <property type="project" value="RHEA"/>
</dbReference>
<dbReference type="GO" id="GO:0007052">
    <property type="term" value="P:mitotic spindle organization"/>
    <property type="evidence" value="ECO:0007669"/>
    <property type="project" value="TreeGrafter"/>
</dbReference>
<evidence type="ECO:0000256" key="12">
    <source>
        <dbReference type="RuleBase" id="RU361162"/>
    </source>
</evidence>
<dbReference type="GO" id="GO:0005813">
    <property type="term" value="C:centrosome"/>
    <property type="evidence" value="ECO:0007669"/>
    <property type="project" value="TreeGrafter"/>
</dbReference>
<evidence type="ECO:0000256" key="10">
    <source>
        <dbReference type="ARBA" id="ARBA00048347"/>
    </source>
</evidence>
<comment type="catalytic activity">
    <reaction evidence="10">
        <text>L-seryl-[protein] + ATP = O-phospho-L-seryl-[protein] + ADP + H(+)</text>
        <dbReference type="Rhea" id="RHEA:17989"/>
        <dbReference type="Rhea" id="RHEA-COMP:9863"/>
        <dbReference type="Rhea" id="RHEA-COMP:11604"/>
        <dbReference type="ChEBI" id="CHEBI:15378"/>
        <dbReference type="ChEBI" id="CHEBI:29999"/>
        <dbReference type="ChEBI" id="CHEBI:30616"/>
        <dbReference type="ChEBI" id="CHEBI:83421"/>
        <dbReference type="ChEBI" id="CHEBI:456216"/>
        <dbReference type="EC" id="2.7.11.21"/>
    </reaction>
</comment>
<evidence type="ECO:0000313" key="16">
    <source>
        <dbReference type="Proteomes" id="UP000094527"/>
    </source>
</evidence>
<keyword evidence="7 12" id="KW-0418">Kinase</keyword>
<keyword evidence="5" id="KW-0677">Repeat</keyword>
<dbReference type="SUPFAM" id="SSF82615">
    <property type="entry name" value="Polo-box domain"/>
    <property type="match status" value="2"/>
</dbReference>
<dbReference type="InterPro" id="IPR033701">
    <property type="entry name" value="POLO_box_1"/>
</dbReference>
<dbReference type="PANTHER" id="PTHR24345:SF93">
    <property type="entry name" value="SERINE_THREONINE-PROTEIN KINASE PLK1"/>
    <property type="match status" value="1"/>
</dbReference>
<dbReference type="SUPFAM" id="SSF56112">
    <property type="entry name" value="Protein kinase-like (PK-like)"/>
    <property type="match status" value="1"/>
</dbReference>
<dbReference type="FunFam" id="1.10.510.10:FF:000571">
    <property type="entry name" value="Maternal embryonic leucine zipper kinase"/>
    <property type="match status" value="1"/>
</dbReference>
<dbReference type="STRING" id="48709.A0A1D2N6N6"/>
<evidence type="ECO:0000259" key="14">
    <source>
        <dbReference type="PROSITE" id="PS50078"/>
    </source>
</evidence>
<comment type="similarity">
    <text evidence="12">Belongs to the protein kinase superfamily. Ser/Thr protein kinase family. CDC5/Polo subfamily.</text>
</comment>
<gene>
    <name evidence="15" type="ORF">Ocin01_06034</name>
</gene>
<keyword evidence="3 12" id="KW-0723">Serine/threonine-protein kinase</keyword>
<evidence type="ECO:0000256" key="3">
    <source>
        <dbReference type="ARBA" id="ARBA00022527"/>
    </source>
</evidence>
<dbReference type="Gene3D" id="3.30.1120.30">
    <property type="entry name" value="POLO box domain"/>
    <property type="match status" value="2"/>
</dbReference>
<evidence type="ECO:0000259" key="13">
    <source>
        <dbReference type="PROSITE" id="PS50011"/>
    </source>
</evidence>
<dbReference type="CDD" id="cd14099">
    <property type="entry name" value="STKc_PLK"/>
    <property type="match status" value="1"/>
</dbReference>
<dbReference type="PROSITE" id="PS00108">
    <property type="entry name" value="PROTEIN_KINASE_ST"/>
    <property type="match status" value="1"/>
</dbReference>
<keyword evidence="16" id="KW-1185">Reference proteome</keyword>
<dbReference type="InterPro" id="IPR011009">
    <property type="entry name" value="Kinase-like_dom_sf"/>
</dbReference>
<protein>
    <recommendedName>
        <fullName evidence="12">Serine/threonine-protein kinase PLK</fullName>
        <ecNumber evidence="12">2.7.11.21</ecNumber>
    </recommendedName>
    <alternativeName>
        <fullName evidence="12">Polo-like kinase</fullName>
    </alternativeName>
</protein>
<dbReference type="GO" id="GO:0005634">
    <property type="term" value="C:nucleus"/>
    <property type="evidence" value="ECO:0007669"/>
    <property type="project" value="TreeGrafter"/>
</dbReference>
<dbReference type="CDD" id="cd13118">
    <property type="entry name" value="POLO_box_1"/>
    <property type="match status" value="1"/>
</dbReference>
<comment type="catalytic activity">
    <reaction evidence="9 12">
        <text>L-threonyl-[protein] + ATP = O-phospho-L-threonyl-[protein] + ADP + H(+)</text>
        <dbReference type="Rhea" id="RHEA:46608"/>
        <dbReference type="Rhea" id="RHEA-COMP:11060"/>
        <dbReference type="Rhea" id="RHEA-COMP:11605"/>
        <dbReference type="ChEBI" id="CHEBI:15378"/>
        <dbReference type="ChEBI" id="CHEBI:30013"/>
        <dbReference type="ChEBI" id="CHEBI:30616"/>
        <dbReference type="ChEBI" id="CHEBI:61977"/>
        <dbReference type="ChEBI" id="CHEBI:456216"/>
        <dbReference type="EC" id="2.7.11.21"/>
    </reaction>
</comment>
<dbReference type="PANTHER" id="PTHR24345">
    <property type="entry name" value="SERINE/THREONINE-PROTEIN KINASE PLK"/>
    <property type="match status" value="1"/>
</dbReference>
<evidence type="ECO:0000256" key="2">
    <source>
        <dbReference type="ARBA" id="ARBA00022490"/>
    </source>
</evidence>
<evidence type="ECO:0000256" key="6">
    <source>
        <dbReference type="ARBA" id="ARBA00022741"/>
    </source>
</evidence>
<dbReference type="AlphaFoldDB" id="A0A1D2N6N6"/>
<organism evidence="15 16">
    <name type="scientific">Orchesella cincta</name>
    <name type="common">Springtail</name>
    <name type="synonym">Podura cincta</name>
    <dbReference type="NCBI Taxonomy" id="48709"/>
    <lineage>
        <taxon>Eukaryota</taxon>
        <taxon>Metazoa</taxon>
        <taxon>Ecdysozoa</taxon>
        <taxon>Arthropoda</taxon>
        <taxon>Hexapoda</taxon>
        <taxon>Collembola</taxon>
        <taxon>Entomobryomorpha</taxon>
        <taxon>Entomobryoidea</taxon>
        <taxon>Orchesellidae</taxon>
        <taxon>Orchesellinae</taxon>
        <taxon>Orchesella</taxon>
    </lineage>
</organism>
<dbReference type="GO" id="GO:0000776">
    <property type="term" value="C:kinetochore"/>
    <property type="evidence" value="ECO:0007669"/>
    <property type="project" value="TreeGrafter"/>
</dbReference>
<dbReference type="GO" id="GO:0000922">
    <property type="term" value="C:spindle pole"/>
    <property type="evidence" value="ECO:0007669"/>
    <property type="project" value="TreeGrafter"/>
</dbReference>
<dbReference type="InterPro" id="IPR000719">
    <property type="entry name" value="Prot_kinase_dom"/>
</dbReference>
<sequence length="661" mass="74096">MNFPQKDYKPAGAVRLVPKAALGEHRPLIRMDKVPAISKGGKGGLLTAQEVPTEILDLTKPPAIKYGRGRFLGKGGFAKCYEVIPDKGDTALACKIVHKNMLVKEHHREKMAQEIMIHRTLNHPNVVAFHSYFDDDFFVYIVLELCEKKSLMELSKRRRTITEPEARYFLRQICEAVRYLHEEKKIIHRDLKLGNIFISSSMDLKVGDFGLATQLDRDGLRKRTMCGTPNYIAPEVLSKTGHGFEVDIWSVGCILYTLLIGRPPFETESLKETYRKIKAGDFAIPKSNLSPQAKKLIQRLLQVDPLRRPTAREILMDDFIMKCFIPDSLPVSSLTMAPRFPSAAAPARAVSSRRPLQERPNAAEIVSVKPISSETAIFRKAKENIRMDVDDSCCSDSTGDSGAMPMVDLLKSLRTQMFSTLTGIRSATSVPPNDDESEDPSLSPMLFIIKWVDYSDKYGFGYQLSDDSIGVTFNDQTKMILHPDGSNLTYFTKEGVESYHNLKQHPDWMEKKIKLISYFEKYMTENLLRAATPALANTSCIPRIPNMYTWFRTSRSVVMTLTNGTLQINNFKTHRKIVLCPAMGAISIIERGQAMRTYKLAHITGNGCTAVMKLDLEYAFEKLEAICKANESTFSATPANPIEKSGAVGIGTAAGKLEMQV</sequence>
<feature type="domain" description="Protein kinase" evidence="13">
    <location>
        <begin position="66"/>
        <end position="320"/>
    </location>
</feature>
<keyword evidence="8 11" id="KW-0067">ATP-binding</keyword>
<evidence type="ECO:0000256" key="7">
    <source>
        <dbReference type="ARBA" id="ARBA00022777"/>
    </source>
</evidence>
<evidence type="ECO:0000256" key="5">
    <source>
        <dbReference type="ARBA" id="ARBA00022737"/>
    </source>
</evidence>
<dbReference type="FunFam" id="3.30.200.20:FF:000284">
    <property type="entry name" value="Serine/threonine-protein kinase PLK"/>
    <property type="match status" value="1"/>
</dbReference>
<feature type="domain" description="POLO box" evidence="14">
    <location>
        <begin position="447"/>
        <end position="525"/>
    </location>
</feature>
<comment type="caution">
    <text evidence="15">The sequence shown here is derived from an EMBL/GenBank/DDBJ whole genome shotgun (WGS) entry which is preliminary data.</text>
</comment>
<keyword evidence="2" id="KW-0963">Cytoplasm</keyword>
<dbReference type="PROSITE" id="PS50011">
    <property type="entry name" value="PROTEIN_KINASE_DOM"/>
    <property type="match status" value="1"/>
</dbReference>
<dbReference type="GO" id="GO:0004674">
    <property type="term" value="F:protein serine/threonine kinase activity"/>
    <property type="evidence" value="ECO:0007669"/>
    <property type="project" value="UniProtKB-KW"/>
</dbReference>
<keyword evidence="6 11" id="KW-0547">Nucleotide-binding</keyword>
<dbReference type="SMART" id="SM00220">
    <property type="entry name" value="S_TKc"/>
    <property type="match status" value="1"/>
</dbReference>
<feature type="binding site" evidence="11">
    <location>
        <position position="95"/>
    </location>
    <ligand>
        <name>ATP</name>
        <dbReference type="ChEBI" id="CHEBI:30616"/>
    </ligand>
</feature>
<dbReference type="InterPro" id="IPR008271">
    <property type="entry name" value="Ser/Thr_kinase_AS"/>
</dbReference>
<dbReference type="EMBL" id="LJIJ01000195">
    <property type="protein sequence ID" value="ODN00636.1"/>
    <property type="molecule type" value="Genomic_DNA"/>
</dbReference>
<dbReference type="PROSITE" id="PS50078">
    <property type="entry name" value="POLO_BOX"/>
    <property type="match status" value="2"/>
</dbReference>
<evidence type="ECO:0000256" key="11">
    <source>
        <dbReference type="PROSITE-ProRule" id="PRU10141"/>
    </source>
</evidence>
<dbReference type="GO" id="GO:0005524">
    <property type="term" value="F:ATP binding"/>
    <property type="evidence" value="ECO:0007669"/>
    <property type="project" value="UniProtKB-UniRule"/>
</dbReference>